<feature type="compositionally biased region" description="Basic and acidic residues" evidence="1">
    <location>
        <begin position="230"/>
        <end position="242"/>
    </location>
</feature>
<dbReference type="EMBL" id="JACHMB010000001">
    <property type="protein sequence ID" value="MBB5778362.1"/>
    <property type="molecule type" value="Genomic_DNA"/>
</dbReference>
<feature type="compositionally biased region" description="Polar residues" evidence="1">
    <location>
        <begin position="88"/>
        <end position="103"/>
    </location>
</feature>
<organism evidence="2 3">
    <name type="scientific">Nonomuraea jabiensis</name>
    <dbReference type="NCBI Taxonomy" id="882448"/>
    <lineage>
        <taxon>Bacteria</taxon>
        <taxon>Bacillati</taxon>
        <taxon>Actinomycetota</taxon>
        <taxon>Actinomycetes</taxon>
        <taxon>Streptosporangiales</taxon>
        <taxon>Streptosporangiaceae</taxon>
        <taxon>Nonomuraea</taxon>
    </lineage>
</organism>
<reference evidence="2 3" key="1">
    <citation type="submission" date="2020-08" db="EMBL/GenBank/DDBJ databases">
        <title>Sequencing the genomes of 1000 actinobacteria strains.</title>
        <authorList>
            <person name="Klenk H.-P."/>
        </authorList>
    </citation>
    <scope>NUCLEOTIDE SEQUENCE [LARGE SCALE GENOMIC DNA]</scope>
    <source>
        <strain evidence="2 3">DSM 45507</strain>
    </source>
</reference>
<comment type="caution">
    <text evidence="2">The sequence shown here is derived from an EMBL/GenBank/DDBJ whole genome shotgun (WGS) entry which is preliminary data.</text>
</comment>
<sequence>MRLPLPLLRILRVLGVNDFALKRHRRYATILTGAEAGERMRCRSATGGTCGPTSATRPSLRFVPAASAGPRSTRPGPPADHPAALRGRSTTCWTRASVSSTSAPAAGISLTPSSATPAPGNPMPYAAPLAHSGPIAATSANTEVSAGGSKRLAPEQVSVRRRSASGGWTPWRDTAVSWSVPTLTGPLSALRSKMSYGMAFPIAARPTDRALRLPWAGRGGEVSGSRFGRRAREPDTLGDGKRSCHRGRTLRSQATRLPERPPKSAGLRLRSVRVTGMAPSPPEARDHATASNGRLTSVTAYPRY</sequence>
<protein>
    <submittedName>
        <fullName evidence="2">Uncharacterized protein</fullName>
    </submittedName>
</protein>
<evidence type="ECO:0000313" key="3">
    <source>
        <dbReference type="Proteomes" id="UP000579153"/>
    </source>
</evidence>
<feature type="region of interest" description="Disordered" evidence="1">
    <location>
        <begin position="65"/>
        <end position="126"/>
    </location>
</feature>
<feature type="compositionally biased region" description="Polar residues" evidence="1">
    <location>
        <begin position="289"/>
        <end position="304"/>
    </location>
</feature>
<name>A0A7W9LC26_9ACTN</name>
<keyword evidence="3" id="KW-1185">Reference proteome</keyword>
<proteinExistence type="predicted"/>
<feature type="region of interest" description="Disordered" evidence="1">
    <location>
        <begin position="220"/>
        <end position="304"/>
    </location>
</feature>
<dbReference type="AlphaFoldDB" id="A0A7W9LC26"/>
<dbReference type="Proteomes" id="UP000579153">
    <property type="component" value="Unassembled WGS sequence"/>
</dbReference>
<accession>A0A7W9LC26</accession>
<evidence type="ECO:0000313" key="2">
    <source>
        <dbReference type="EMBL" id="MBB5778362.1"/>
    </source>
</evidence>
<evidence type="ECO:0000256" key="1">
    <source>
        <dbReference type="SAM" id="MobiDB-lite"/>
    </source>
</evidence>
<gene>
    <name evidence="2" type="ORF">HD596_005118</name>
</gene>
<feature type="region of interest" description="Disordered" evidence="1">
    <location>
        <begin position="140"/>
        <end position="166"/>
    </location>
</feature>